<sequence length="651" mass="72171">MSTLGSAFSSWFACELGGVAGVQRSEEKERDQKDKVQRLMQWGSQGERQGNFAPPVWLGFVLTATQVQATSFLNIPVVMDGWLRLQSALLVALITKHSRTISDEELRHHQLSALREITDSPVQDIEATSVKKSSSPGSAAVPTTTQYATATGKEVLTILESAAGIIPVPFLQEAIGVALKIIQVCEERSAVEQKKIEEEANVKVAKNIENDVQGLLGTLGTIKHDLTEISEQNRWVIAFYKELNESTLEACMNRLSMALEKFKLANDLCDSDPLQELHTRIGKLSNKVNDVSRDMQHVVDKVDNIDTKLDEFHVLLSKSKRSATLLPSSAAVRQRMPLKPEVFYGRDALVEEIAQSLVKEETSRVCILGPAVFFAQTPVWVPCIGATSAPAFLETLYIQLQVPGGKRPTLEKIITELNACKDPRLIVFDNFETPWNAHGETQQLVGDILRRLSQIKHIAMLITMRGSYPSCDNAIKWQSKNIQPTDEETCFRIFHAINPASKDDPDVGRLLNSLGHMPFAVTLMANLGKEVHWTANDLTDAWLECGLDMFTDNPKKSMNRSISLSVGSDLVKQNSNAILLLFILSFLPAGTTKENLRWWAPTLKKSMIASAIATLSKAALLVQNEQQGSDSPILFVVPVIQSFMRPWQNFG</sequence>
<gene>
    <name evidence="1" type="ORF">CPB84DRAFT_1847095</name>
</gene>
<accession>A0A9P5NN35</accession>
<dbReference type="InterPro" id="IPR059179">
    <property type="entry name" value="MLKL-like_MCAfunc"/>
</dbReference>
<organism evidence="1 2">
    <name type="scientific">Gymnopilus junonius</name>
    <name type="common">Spectacular rustgill mushroom</name>
    <name type="synonym">Gymnopilus spectabilis subsp. junonius</name>
    <dbReference type="NCBI Taxonomy" id="109634"/>
    <lineage>
        <taxon>Eukaryota</taxon>
        <taxon>Fungi</taxon>
        <taxon>Dikarya</taxon>
        <taxon>Basidiomycota</taxon>
        <taxon>Agaricomycotina</taxon>
        <taxon>Agaricomycetes</taxon>
        <taxon>Agaricomycetidae</taxon>
        <taxon>Agaricales</taxon>
        <taxon>Agaricineae</taxon>
        <taxon>Hymenogastraceae</taxon>
        <taxon>Gymnopilus</taxon>
    </lineage>
</organism>
<evidence type="ECO:0000313" key="2">
    <source>
        <dbReference type="Proteomes" id="UP000724874"/>
    </source>
</evidence>
<dbReference type="EMBL" id="JADNYJ010000045">
    <property type="protein sequence ID" value="KAF8900857.1"/>
    <property type="molecule type" value="Genomic_DNA"/>
</dbReference>
<name>A0A9P5NN35_GYMJU</name>
<dbReference type="InterPro" id="IPR027417">
    <property type="entry name" value="P-loop_NTPase"/>
</dbReference>
<dbReference type="Proteomes" id="UP000724874">
    <property type="component" value="Unassembled WGS sequence"/>
</dbReference>
<keyword evidence="2" id="KW-1185">Reference proteome</keyword>
<proteinExistence type="predicted"/>
<comment type="caution">
    <text evidence="1">The sequence shown here is derived from an EMBL/GenBank/DDBJ whole genome shotgun (WGS) entry which is preliminary data.</text>
</comment>
<dbReference type="CDD" id="cd21037">
    <property type="entry name" value="MLKL_NTD"/>
    <property type="match status" value="1"/>
</dbReference>
<dbReference type="OrthoDB" id="3052556at2759"/>
<dbReference type="SUPFAM" id="SSF52540">
    <property type="entry name" value="P-loop containing nucleoside triphosphate hydrolases"/>
    <property type="match status" value="1"/>
</dbReference>
<evidence type="ECO:0000313" key="1">
    <source>
        <dbReference type="EMBL" id="KAF8900857.1"/>
    </source>
</evidence>
<reference evidence="1" key="1">
    <citation type="submission" date="2020-11" db="EMBL/GenBank/DDBJ databases">
        <authorList>
            <consortium name="DOE Joint Genome Institute"/>
            <person name="Ahrendt S."/>
            <person name="Riley R."/>
            <person name="Andreopoulos W."/>
            <person name="LaButti K."/>
            <person name="Pangilinan J."/>
            <person name="Ruiz-duenas F.J."/>
            <person name="Barrasa J.M."/>
            <person name="Sanchez-Garcia M."/>
            <person name="Camarero S."/>
            <person name="Miyauchi S."/>
            <person name="Serrano A."/>
            <person name="Linde D."/>
            <person name="Babiker R."/>
            <person name="Drula E."/>
            <person name="Ayuso-Fernandez I."/>
            <person name="Pacheco R."/>
            <person name="Padilla G."/>
            <person name="Ferreira P."/>
            <person name="Barriuso J."/>
            <person name="Kellner H."/>
            <person name="Castanera R."/>
            <person name="Alfaro M."/>
            <person name="Ramirez L."/>
            <person name="Pisabarro A.G."/>
            <person name="Kuo A."/>
            <person name="Tritt A."/>
            <person name="Lipzen A."/>
            <person name="He G."/>
            <person name="Yan M."/>
            <person name="Ng V."/>
            <person name="Cullen D."/>
            <person name="Martin F."/>
            <person name="Rosso M.-N."/>
            <person name="Henrissat B."/>
            <person name="Hibbett D."/>
            <person name="Martinez A.T."/>
            <person name="Grigoriev I.V."/>
        </authorList>
    </citation>
    <scope>NUCLEOTIDE SEQUENCE</scope>
    <source>
        <strain evidence="1">AH 44721</strain>
    </source>
</reference>
<dbReference type="AlphaFoldDB" id="A0A9P5NN35"/>
<protein>
    <submittedName>
        <fullName evidence="1">Uncharacterized protein</fullName>
    </submittedName>
</protein>